<dbReference type="PIRSF" id="PIRSF004681">
    <property type="entry name" value="UCP004681"/>
    <property type="match status" value="1"/>
</dbReference>
<reference evidence="2" key="1">
    <citation type="journal article" date="2020" name="Phytopathology">
        <title>Genome sequence of the chestnut blight fungus Cryphonectria parasitica EP155: A fundamental resource for an archetypical invasive plant pathogen.</title>
        <authorList>
            <person name="Crouch J.A."/>
            <person name="Dawe A."/>
            <person name="Aerts A."/>
            <person name="Barry K."/>
            <person name="Churchill A.C.L."/>
            <person name="Grimwood J."/>
            <person name="Hillman B."/>
            <person name="Milgroom M.G."/>
            <person name="Pangilinan J."/>
            <person name="Smith M."/>
            <person name="Salamov A."/>
            <person name="Schmutz J."/>
            <person name="Yadav J."/>
            <person name="Grigoriev I.V."/>
            <person name="Nuss D."/>
        </authorList>
    </citation>
    <scope>NUCLEOTIDE SEQUENCE</scope>
    <source>
        <strain evidence="2">EP155</strain>
    </source>
</reference>
<protein>
    <recommendedName>
        <fullName evidence="4">Secondary thiamine-phosphate synthase enzyme</fullName>
    </recommendedName>
</protein>
<comment type="caution">
    <text evidence="2">The sequence shown here is derived from an EMBL/GenBank/DDBJ whole genome shotgun (WGS) entry which is preliminary data.</text>
</comment>
<organism evidence="2 3">
    <name type="scientific">Cryphonectria parasitica (strain ATCC 38755 / EP155)</name>
    <dbReference type="NCBI Taxonomy" id="660469"/>
    <lineage>
        <taxon>Eukaryota</taxon>
        <taxon>Fungi</taxon>
        <taxon>Dikarya</taxon>
        <taxon>Ascomycota</taxon>
        <taxon>Pezizomycotina</taxon>
        <taxon>Sordariomycetes</taxon>
        <taxon>Sordariomycetidae</taxon>
        <taxon>Diaporthales</taxon>
        <taxon>Cryphonectriaceae</taxon>
        <taxon>Cryphonectria-Endothia species complex</taxon>
        <taxon>Cryphonectria</taxon>
    </lineage>
</organism>
<dbReference type="Proteomes" id="UP000803844">
    <property type="component" value="Unassembled WGS sequence"/>
</dbReference>
<dbReference type="AlphaFoldDB" id="A0A9P5CSU8"/>
<gene>
    <name evidence="2" type="ORF">M406DRAFT_33647</name>
</gene>
<dbReference type="PROSITE" id="PS01314">
    <property type="entry name" value="UPF0047"/>
    <property type="match status" value="1"/>
</dbReference>
<dbReference type="RefSeq" id="XP_040780614.1">
    <property type="nucleotide sequence ID" value="XM_040921155.1"/>
</dbReference>
<sequence length="147" mass="16401">MGSWYQKQFTLPSKSRGSYLITDHVVSSLPEIKNYKVGLLNLFIQHTSCALSLNENWDDDVRADMSDALDRIAPEAGAKGEELYRHSAEGPDDMPAHIKSALIGASVTIPIRDGKLATGTWQGIWYLEFRAMKHQRRVVATIQGEKA</sequence>
<evidence type="ECO:0008006" key="4">
    <source>
        <dbReference type="Google" id="ProtNLM"/>
    </source>
</evidence>
<proteinExistence type="inferred from homology"/>
<dbReference type="EMBL" id="MU032344">
    <property type="protein sequence ID" value="KAF3769653.1"/>
    <property type="molecule type" value="Genomic_DNA"/>
</dbReference>
<dbReference type="GeneID" id="63838284"/>
<comment type="similarity">
    <text evidence="1">Belongs to the UPF0047 family.</text>
</comment>
<dbReference type="Gene3D" id="2.60.120.460">
    <property type="entry name" value="YjbQ-like"/>
    <property type="match status" value="1"/>
</dbReference>
<dbReference type="Pfam" id="PF01894">
    <property type="entry name" value="YjbQ"/>
    <property type="match status" value="1"/>
</dbReference>
<evidence type="ECO:0000313" key="2">
    <source>
        <dbReference type="EMBL" id="KAF3769653.1"/>
    </source>
</evidence>
<dbReference type="InterPro" id="IPR035917">
    <property type="entry name" value="YjbQ-like_sf"/>
</dbReference>
<dbReference type="SUPFAM" id="SSF111038">
    <property type="entry name" value="YjbQ-like"/>
    <property type="match status" value="1"/>
</dbReference>
<evidence type="ECO:0000256" key="1">
    <source>
        <dbReference type="ARBA" id="ARBA00005534"/>
    </source>
</evidence>
<name>A0A9P5CSU8_CRYP1</name>
<accession>A0A9P5CSU8</accession>
<dbReference type="PANTHER" id="PTHR30615">
    <property type="entry name" value="UNCHARACTERIZED PROTEIN YJBQ-RELATED"/>
    <property type="match status" value="1"/>
</dbReference>
<dbReference type="PANTHER" id="PTHR30615:SF8">
    <property type="entry name" value="UPF0047 PROTEIN C4A8.02C"/>
    <property type="match status" value="1"/>
</dbReference>
<evidence type="ECO:0000313" key="3">
    <source>
        <dbReference type="Proteomes" id="UP000803844"/>
    </source>
</evidence>
<keyword evidence="3" id="KW-1185">Reference proteome</keyword>
<dbReference type="NCBIfam" id="TIGR00149">
    <property type="entry name" value="TIGR00149_YjbQ"/>
    <property type="match status" value="1"/>
</dbReference>
<dbReference type="InterPro" id="IPR001602">
    <property type="entry name" value="UPF0047_YjbQ-like"/>
</dbReference>
<dbReference type="OrthoDB" id="10255963at2759"/>